<dbReference type="PANTHER" id="PTHR11681:SF5">
    <property type="entry name" value="ISOTOCIN"/>
    <property type="match status" value="1"/>
</dbReference>
<dbReference type="PANTHER" id="PTHR11681">
    <property type="entry name" value="NEUROPHYSIN"/>
    <property type="match status" value="1"/>
</dbReference>
<dbReference type="Gene3D" id="2.60.9.10">
    <property type="entry name" value="Neurohypophysial hormone domain"/>
    <property type="match status" value="1"/>
</dbReference>
<dbReference type="Proteomes" id="UP001154078">
    <property type="component" value="Chromosome 9"/>
</dbReference>
<dbReference type="PRINTS" id="PR00831">
    <property type="entry name" value="NEUROPHYSIN"/>
</dbReference>
<dbReference type="OrthoDB" id="10056056at2759"/>
<evidence type="ECO:0000313" key="3">
    <source>
        <dbReference type="EMBL" id="CAH0564070.1"/>
    </source>
</evidence>
<sequence length="116" mass="13007">MLEPNVKQCISCGPGQMGQCFGPNICCGPFGCLMGTPETLRCRREGFFQDREPCIAGISFCRKNTGRCASEGVCCNQDSCFSDRNCNFEDKKMPENIMGMELYNIMNYQNELSVEK</sequence>
<comment type="similarity">
    <text evidence="1">Belongs to the vasopressin/oxytocin family.</text>
</comment>
<organism evidence="3 4">
    <name type="scientific">Brassicogethes aeneus</name>
    <name type="common">Rape pollen beetle</name>
    <name type="synonym">Meligethes aeneus</name>
    <dbReference type="NCBI Taxonomy" id="1431903"/>
    <lineage>
        <taxon>Eukaryota</taxon>
        <taxon>Metazoa</taxon>
        <taxon>Ecdysozoa</taxon>
        <taxon>Arthropoda</taxon>
        <taxon>Hexapoda</taxon>
        <taxon>Insecta</taxon>
        <taxon>Pterygota</taxon>
        <taxon>Neoptera</taxon>
        <taxon>Endopterygota</taxon>
        <taxon>Coleoptera</taxon>
        <taxon>Polyphaga</taxon>
        <taxon>Cucujiformia</taxon>
        <taxon>Nitidulidae</taxon>
        <taxon>Meligethinae</taxon>
        <taxon>Brassicogethes</taxon>
    </lineage>
</organism>
<dbReference type="Pfam" id="PF00184">
    <property type="entry name" value="Hormone_5"/>
    <property type="match status" value="1"/>
</dbReference>
<dbReference type="EMBL" id="OV121140">
    <property type="protein sequence ID" value="CAH0564070.1"/>
    <property type="molecule type" value="Genomic_DNA"/>
</dbReference>
<keyword evidence="4" id="KW-1185">Reference proteome</keyword>
<dbReference type="FunFam" id="2.60.9.10:FF:000001">
    <property type="entry name" value="oxytocin-neurophysin 1"/>
    <property type="match status" value="1"/>
</dbReference>
<protein>
    <submittedName>
        <fullName evidence="3">Uncharacterized protein</fullName>
    </submittedName>
</protein>
<proteinExistence type="inferred from homology"/>
<dbReference type="InterPro" id="IPR000981">
    <property type="entry name" value="Neurhyp_horm"/>
</dbReference>
<reference evidence="3" key="1">
    <citation type="submission" date="2021-12" db="EMBL/GenBank/DDBJ databases">
        <authorList>
            <person name="King R."/>
        </authorList>
    </citation>
    <scope>NUCLEOTIDE SEQUENCE</scope>
</reference>
<gene>
    <name evidence="3" type="ORF">MELIAE_LOCUS12702</name>
</gene>
<evidence type="ECO:0000256" key="1">
    <source>
        <dbReference type="ARBA" id="ARBA00007369"/>
    </source>
</evidence>
<dbReference type="SMART" id="SM00003">
    <property type="entry name" value="NH"/>
    <property type="match status" value="1"/>
</dbReference>
<dbReference type="SUPFAM" id="SSF49606">
    <property type="entry name" value="Neurophysin II"/>
    <property type="match status" value="1"/>
</dbReference>
<dbReference type="GO" id="GO:0030141">
    <property type="term" value="C:secretory granule"/>
    <property type="evidence" value="ECO:0007669"/>
    <property type="project" value="TreeGrafter"/>
</dbReference>
<evidence type="ECO:0000313" key="4">
    <source>
        <dbReference type="Proteomes" id="UP001154078"/>
    </source>
</evidence>
<keyword evidence="2" id="KW-1015">Disulfide bond</keyword>
<dbReference type="GO" id="GO:0005185">
    <property type="term" value="F:neurohypophyseal hormone activity"/>
    <property type="evidence" value="ECO:0007669"/>
    <property type="project" value="InterPro"/>
</dbReference>
<dbReference type="GO" id="GO:0005615">
    <property type="term" value="C:extracellular space"/>
    <property type="evidence" value="ECO:0007669"/>
    <property type="project" value="TreeGrafter"/>
</dbReference>
<evidence type="ECO:0000256" key="2">
    <source>
        <dbReference type="ARBA" id="ARBA00023157"/>
    </source>
</evidence>
<dbReference type="InterPro" id="IPR036387">
    <property type="entry name" value="Neurhyp_horm_dom_sf"/>
</dbReference>
<dbReference type="AlphaFoldDB" id="A0A9P0FPN8"/>
<accession>A0A9P0FPN8</accession>
<name>A0A9P0FPN8_BRAAE</name>